<name>A0A1N7MMC0_9BACL</name>
<organism evidence="2 3">
    <name type="scientific">Kroppenstedtia eburnea</name>
    <dbReference type="NCBI Taxonomy" id="714067"/>
    <lineage>
        <taxon>Bacteria</taxon>
        <taxon>Bacillati</taxon>
        <taxon>Bacillota</taxon>
        <taxon>Bacilli</taxon>
        <taxon>Bacillales</taxon>
        <taxon>Thermoactinomycetaceae</taxon>
        <taxon>Kroppenstedtia</taxon>
    </lineage>
</organism>
<evidence type="ECO:0000256" key="1">
    <source>
        <dbReference type="SAM" id="SignalP"/>
    </source>
</evidence>
<dbReference type="Proteomes" id="UP000186795">
    <property type="component" value="Unassembled WGS sequence"/>
</dbReference>
<feature type="signal peptide" evidence="1">
    <location>
        <begin position="1"/>
        <end position="19"/>
    </location>
</feature>
<keyword evidence="3" id="KW-1185">Reference proteome</keyword>
<reference evidence="3" key="1">
    <citation type="submission" date="2017-01" db="EMBL/GenBank/DDBJ databases">
        <authorList>
            <person name="Varghese N."/>
            <person name="Submissions S."/>
        </authorList>
    </citation>
    <scope>NUCLEOTIDE SEQUENCE [LARGE SCALE GENOMIC DNA]</scope>
    <source>
        <strain evidence="3">DSM 45196</strain>
    </source>
</reference>
<proteinExistence type="predicted"/>
<dbReference type="EMBL" id="FTOD01000006">
    <property type="protein sequence ID" value="SIS87243.1"/>
    <property type="molecule type" value="Genomic_DNA"/>
</dbReference>
<dbReference type="AlphaFoldDB" id="A0A1N7MMC0"/>
<keyword evidence="1" id="KW-0732">Signal</keyword>
<accession>A0A1N7MMC0</accession>
<evidence type="ECO:0000313" key="2">
    <source>
        <dbReference type="EMBL" id="SIS87243.1"/>
    </source>
</evidence>
<protein>
    <recommendedName>
        <fullName evidence="4">Lipoprotein</fullName>
    </recommendedName>
</protein>
<gene>
    <name evidence="2" type="ORF">SAMN05421790_106196</name>
</gene>
<feature type="chain" id="PRO_5012342696" description="Lipoprotein" evidence="1">
    <location>
        <begin position="20"/>
        <end position="110"/>
    </location>
</feature>
<dbReference type="InterPro" id="IPR025673">
    <property type="entry name" value="PCYCGC"/>
</dbReference>
<dbReference type="PROSITE" id="PS51257">
    <property type="entry name" value="PROKAR_LIPOPROTEIN"/>
    <property type="match status" value="1"/>
</dbReference>
<sequence length="110" mass="12003">MRRILPVMFILSVALAGCASEPEVKGPSPDSLNALSEEARSASVQLPEFVREAPPRAREAYMLAYAHTDLLTHMPCYCGCGSSGHEHNAHCFIQDKGKDGNVQWDRMGAT</sequence>
<dbReference type="Pfam" id="PF13798">
    <property type="entry name" value="PCYCGC"/>
    <property type="match status" value="1"/>
</dbReference>
<evidence type="ECO:0000313" key="3">
    <source>
        <dbReference type="Proteomes" id="UP000186795"/>
    </source>
</evidence>
<evidence type="ECO:0008006" key="4">
    <source>
        <dbReference type="Google" id="ProtNLM"/>
    </source>
</evidence>